<organism evidence="2 3">
    <name type="scientific">Rhodococcus gannanensis</name>
    <dbReference type="NCBI Taxonomy" id="1960308"/>
    <lineage>
        <taxon>Bacteria</taxon>
        <taxon>Bacillati</taxon>
        <taxon>Actinomycetota</taxon>
        <taxon>Actinomycetes</taxon>
        <taxon>Mycobacteriales</taxon>
        <taxon>Nocardiaceae</taxon>
        <taxon>Rhodococcus</taxon>
    </lineage>
</organism>
<dbReference type="InterPro" id="IPR014748">
    <property type="entry name" value="Enoyl-CoA_hydra_C"/>
</dbReference>
<gene>
    <name evidence="2" type="ORF">ACFSJG_07810</name>
</gene>
<dbReference type="InterPro" id="IPR029045">
    <property type="entry name" value="ClpP/crotonase-like_dom_sf"/>
</dbReference>
<dbReference type="InterPro" id="IPR001753">
    <property type="entry name" value="Enoyl-CoA_hydra/iso"/>
</dbReference>
<accession>A0ABW4P2F4</accession>
<keyword evidence="3" id="KW-1185">Reference proteome</keyword>
<dbReference type="RefSeq" id="WP_378484633.1">
    <property type="nucleotide sequence ID" value="NZ_JBHUFB010000009.1"/>
</dbReference>
<dbReference type="PANTHER" id="PTHR43459:SF1">
    <property type="entry name" value="EG:BACN32G11.4 PROTEIN"/>
    <property type="match status" value="1"/>
</dbReference>
<evidence type="ECO:0000313" key="3">
    <source>
        <dbReference type="Proteomes" id="UP001597286"/>
    </source>
</evidence>
<dbReference type="PANTHER" id="PTHR43459">
    <property type="entry name" value="ENOYL-COA HYDRATASE"/>
    <property type="match status" value="1"/>
</dbReference>
<comment type="caution">
    <text evidence="2">The sequence shown here is derived from an EMBL/GenBank/DDBJ whole genome shotgun (WGS) entry which is preliminary data.</text>
</comment>
<reference evidence="3" key="1">
    <citation type="journal article" date="2019" name="Int. J. Syst. Evol. Microbiol.">
        <title>The Global Catalogue of Microorganisms (GCM) 10K type strain sequencing project: providing services to taxonomists for standard genome sequencing and annotation.</title>
        <authorList>
            <consortium name="The Broad Institute Genomics Platform"/>
            <consortium name="The Broad Institute Genome Sequencing Center for Infectious Disease"/>
            <person name="Wu L."/>
            <person name="Ma J."/>
        </authorList>
    </citation>
    <scope>NUCLEOTIDE SEQUENCE [LARGE SCALE GENOMIC DNA]</scope>
    <source>
        <strain evidence="3">DT72</strain>
    </source>
</reference>
<dbReference type="EMBL" id="JBHUFB010000009">
    <property type="protein sequence ID" value="MFD1812114.1"/>
    <property type="molecule type" value="Genomic_DNA"/>
</dbReference>
<name>A0ABW4P2F4_9NOCA</name>
<comment type="similarity">
    <text evidence="1">Belongs to the enoyl-CoA hydratase/isomerase family.</text>
</comment>
<dbReference type="CDD" id="cd06558">
    <property type="entry name" value="crotonase-like"/>
    <property type="match status" value="1"/>
</dbReference>
<evidence type="ECO:0000256" key="1">
    <source>
        <dbReference type="ARBA" id="ARBA00005254"/>
    </source>
</evidence>
<dbReference type="Gene3D" id="1.10.12.10">
    <property type="entry name" value="Lyase 2-enoyl-coa Hydratase, Chain A, domain 2"/>
    <property type="match status" value="1"/>
</dbReference>
<dbReference type="Pfam" id="PF00378">
    <property type="entry name" value="ECH_1"/>
    <property type="match status" value="1"/>
</dbReference>
<dbReference type="Gene3D" id="3.90.226.10">
    <property type="entry name" value="2-enoyl-CoA Hydratase, Chain A, domain 1"/>
    <property type="match status" value="1"/>
</dbReference>
<protein>
    <submittedName>
        <fullName evidence="2">Enoyl-CoA hydratase</fullName>
    </submittedName>
</protein>
<evidence type="ECO:0000313" key="2">
    <source>
        <dbReference type="EMBL" id="MFD1812114.1"/>
    </source>
</evidence>
<proteinExistence type="inferred from homology"/>
<dbReference type="Proteomes" id="UP001597286">
    <property type="component" value="Unassembled WGS sequence"/>
</dbReference>
<sequence length="263" mass="26932">MSTDTSEVLVDLVDGILRISLNRPKSMNAVTTETLLAVAEALDKHADDRTVRAVLLTGNGRAFCTGADLGAAMDKIGGPGPADASTLDAANRVAATLRAFPRPVVAAVNGPAAGVGVSLALAADVTVATESSYLLLAFTRIGLMPDGGATALVAASIGRARALKMALLAERLPATDALAAGLIADVYPDDTFAADVEVLLQRFVEGPSEAFAATKSAINDATLGQLDPAFERERAGQLDLLVSADFAEGVDAFLAKRPAVFGK</sequence>
<dbReference type="SUPFAM" id="SSF52096">
    <property type="entry name" value="ClpP/crotonase"/>
    <property type="match status" value="1"/>
</dbReference>